<comment type="caution">
    <text evidence="7">The sequence shown here is derived from an EMBL/GenBank/DDBJ whole genome shotgun (WGS) entry which is preliminary data.</text>
</comment>
<dbReference type="EMBL" id="MRCU01000020">
    <property type="protein sequence ID" value="RKK06655.1"/>
    <property type="molecule type" value="Genomic_DNA"/>
</dbReference>
<evidence type="ECO:0000313" key="7">
    <source>
        <dbReference type="EMBL" id="RKK06655.1"/>
    </source>
</evidence>
<evidence type="ECO:0000259" key="6">
    <source>
        <dbReference type="Pfam" id="PF05699"/>
    </source>
</evidence>
<evidence type="ECO:0000313" key="9">
    <source>
        <dbReference type="Proteomes" id="UP000270866"/>
    </source>
</evidence>
<evidence type="ECO:0000256" key="3">
    <source>
        <dbReference type="ARBA" id="ARBA00022771"/>
    </source>
</evidence>
<protein>
    <recommendedName>
        <fullName evidence="6">HAT C-terminal dimerisation domain-containing protein</fullName>
    </recommendedName>
</protein>
<proteinExistence type="predicted"/>
<keyword evidence="2" id="KW-0479">Metal-binding</keyword>
<dbReference type="AlphaFoldDB" id="A0A3L6MRN3"/>
<evidence type="ECO:0000256" key="1">
    <source>
        <dbReference type="ARBA" id="ARBA00004123"/>
    </source>
</evidence>
<sequence>MIRRALLLRDYIERLIAHHRIDFEQQNKAKRGSPKKSLTLPFICQPENQLSDKDWEVVEIFAQILSYYEATIKMLEGDGQIRKQKLHDVWRFEYREAALPGQEPPAVEPVHKQRKTSDNPFQEYLKRNRYTAPEAGHGGLAPGEDEYLHWITHCESGDGSINDPLAYWHEKRFKYPNLSRMALDFLTIQPMSAECERLFSAAGRMVNPLRYQLEAQIIGMCQVLRSWQRAGIIHELDSFFISVDEEKVNLELAQMSDQQLEGWATKWLT</sequence>
<evidence type="ECO:0000256" key="5">
    <source>
        <dbReference type="ARBA" id="ARBA00023242"/>
    </source>
</evidence>
<dbReference type="Proteomes" id="UP000270866">
    <property type="component" value="Unassembled WGS sequence"/>
</dbReference>
<evidence type="ECO:0000313" key="8">
    <source>
        <dbReference type="EMBL" id="RKK08137.1"/>
    </source>
</evidence>
<keyword evidence="3" id="KW-0863">Zinc-finger</keyword>
<evidence type="ECO:0000256" key="2">
    <source>
        <dbReference type="ARBA" id="ARBA00022723"/>
    </source>
</evidence>
<keyword evidence="5" id="KW-0539">Nucleus</keyword>
<comment type="subcellular location">
    <subcellularLocation>
        <location evidence="1">Nucleus</location>
    </subcellularLocation>
</comment>
<organism evidence="7 9">
    <name type="scientific">Fusarium oxysporum f. sp. cepae</name>
    <dbReference type="NCBI Taxonomy" id="396571"/>
    <lineage>
        <taxon>Eukaryota</taxon>
        <taxon>Fungi</taxon>
        <taxon>Dikarya</taxon>
        <taxon>Ascomycota</taxon>
        <taxon>Pezizomycotina</taxon>
        <taxon>Sordariomycetes</taxon>
        <taxon>Hypocreomycetidae</taxon>
        <taxon>Hypocreales</taxon>
        <taxon>Nectriaceae</taxon>
        <taxon>Fusarium</taxon>
        <taxon>Fusarium oxysporum species complex</taxon>
    </lineage>
</organism>
<dbReference type="EMBL" id="MRCU01000014">
    <property type="protein sequence ID" value="RKK08137.1"/>
    <property type="molecule type" value="Genomic_DNA"/>
</dbReference>
<dbReference type="GO" id="GO:0046983">
    <property type="term" value="F:protein dimerization activity"/>
    <property type="evidence" value="ECO:0007669"/>
    <property type="project" value="InterPro"/>
</dbReference>
<dbReference type="PANTHER" id="PTHR46481">
    <property type="entry name" value="ZINC FINGER BED DOMAIN-CONTAINING PROTEIN 4"/>
    <property type="match status" value="1"/>
</dbReference>
<keyword evidence="4" id="KW-0862">Zinc</keyword>
<evidence type="ECO:0000256" key="4">
    <source>
        <dbReference type="ARBA" id="ARBA00022833"/>
    </source>
</evidence>
<gene>
    <name evidence="8" type="ORF">BFJ65_g16798</name>
    <name evidence="7" type="ORF">BFJ65_g18553</name>
</gene>
<dbReference type="PANTHER" id="PTHR46481:SF10">
    <property type="entry name" value="ZINC FINGER BED DOMAIN-CONTAINING PROTEIN 39"/>
    <property type="match status" value="1"/>
</dbReference>
<dbReference type="InterPro" id="IPR012337">
    <property type="entry name" value="RNaseH-like_sf"/>
</dbReference>
<name>A0A3L6MRN3_FUSOX</name>
<dbReference type="GO" id="GO:0005634">
    <property type="term" value="C:nucleus"/>
    <property type="evidence" value="ECO:0007669"/>
    <property type="project" value="UniProtKB-SubCell"/>
</dbReference>
<feature type="domain" description="HAT C-terminal dimerisation" evidence="6">
    <location>
        <begin position="162"/>
        <end position="227"/>
    </location>
</feature>
<accession>A0A3L6MRN3</accession>
<dbReference type="Pfam" id="PF05699">
    <property type="entry name" value="Dimer_Tnp_hAT"/>
    <property type="match status" value="1"/>
</dbReference>
<reference evidence="7 9" key="1">
    <citation type="journal article" date="2018" name="Sci. Rep.">
        <title>Characterisation of pathogen-specific regions and novel effector candidates in Fusarium oxysporum f. sp. cepae.</title>
        <authorList>
            <person name="Armitage A.D."/>
            <person name="Taylor A."/>
            <person name="Sobczyk M.K."/>
            <person name="Baxter L."/>
            <person name="Greenfield B.P."/>
            <person name="Bates H.J."/>
            <person name="Wilson F."/>
            <person name="Jackson A.C."/>
            <person name="Ott S."/>
            <person name="Harrison R.J."/>
            <person name="Clarkson J.P."/>
        </authorList>
    </citation>
    <scope>NUCLEOTIDE SEQUENCE [LARGE SCALE GENOMIC DNA]</scope>
    <source>
        <strain evidence="7 9">FoC_Fus2</strain>
    </source>
</reference>
<dbReference type="SUPFAM" id="SSF53098">
    <property type="entry name" value="Ribonuclease H-like"/>
    <property type="match status" value="1"/>
</dbReference>
<dbReference type="GO" id="GO:0008270">
    <property type="term" value="F:zinc ion binding"/>
    <property type="evidence" value="ECO:0007669"/>
    <property type="project" value="UniProtKB-KW"/>
</dbReference>
<dbReference type="InterPro" id="IPR052035">
    <property type="entry name" value="ZnF_BED_domain_contain"/>
</dbReference>
<dbReference type="InterPro" id="IPR008906">
    <property type="entry name" value="HATC_C_dom"/>
</dbReference>